<evidence type="ECO:0000256" key="5">
    <source>
        <dbReference type="ARBA" id="ARBA00022598"/>
    </source>
</evidence>
<dbReference type="SMART" id="SM00840">
    <property type="entry name" value="DALR_2"/>
    <property type="match status" value="1"/>
</dbReference>
<evidence type="ECO:0000256" key="11">
    <source>
        <dbReference type="ARBA" id="ARBA00023146"/>
    </source>
</evidence>
<protein>
    <recommendedName>
        <fullName evidence="12">Cysteine--tRNA ligase</fullName>
        <ecNumber evidence="12">6.1.1.16</ecNumber>
    </recommendedName>
    <alternativeName>
        <fullName evidence="12">Cysteinyl-tRNA synthetase</fullName>
        <shortName evidence="12">CysRS</shortName>
    </alternativeName>
</protein>
<evidence type="ECO:0000256" key="3">
    <source>
        <dbReference type="ARBA" id="ARBA00011245"/>
    </source>
</evidence>
<dbReference type="Pfam" id="PF23493">
    <property type="entry name" value="CysS_C"/>
    <property type="match status" value="1"/>
</dbReference>
<dbReference type="PRINTS" id="PR00983">
    <property type="entry name" value="TRNASYNTHCYS"/>
</dbReference>
<dbReference type="EMBL" id="JBHUJD010000028">
    <property type="protein sequence ID" value="MFD2312060.1"/>
    <property type="molecule type" value="Genomic_DNA"/>
</dbReference>
<evidence type="ECO:0000313" key="15">
    <source>
        <dbReference type="Proteomes" id="UP001597425"/>
    </source>
</evidence>
<comment type="catalytic activity">
    <reaction evidence="12">
        <text>tRNA(Cys) + L-cysteine + ATP = L-cysteinyl-tRNA(Cys) + AMP + diphosphate</text>
        <dbReference type="Rhea" id="RHEA:17773"/>
        <dbReference type="Rhea" id="RHEA-COMP:9661"/>
        <dbReference type="Rhea" id="RHEA-COMP:9679"/>
        <dbReference type="ChEBI" id="CHEBI:30616"/>
        <dbReference type="ChEBI" id="CHEBI:33019"/>
        <dbReference type="ChEBI" id="CHEBI:35235"/>
        <dbReference type="ChEBI" id="CHEBI:78442"/>
        <dbReference type="ChEBI" id="CHEBI:78517"/>
        <dbReference type="ChEBI" id="CHEBI:456215"/>
        <dbReference type="EC" id="6.1.1.16"/>
    </reaction>
</comment>
<feature type="binding site" evidence="12">
    <location>
        <position position="29"/>
    </location>
    <ligand>
        <name>Zn(2+)</name>
        <dbReference type="ChEBI" id="CHEBI:29105"/>
    </ligand>
</feature>
<comment type="caution">
    <text evidence="14">The sequence shown here is derived from an EMBL/GenBank/DDBJ whole genome shotgun (WGS) entry which is preliminary data.</text>
</comment>
<proteinExistence type="inferred from homology"/>
<evidence type="ECO:0000259" key="13">
    <source>
        <dbReference type="SMART" id="SM00840"/>
    </source>
</evidence>
<feature type="binding site" evidence="12">
    <location>
        <position position="269"/>
    </location>
    <ligand>
        <name>ATP</name>
        <dbReference type="ChEBI" id="CHEBI:30616"/>
    </ligand>
</feature>
<feature type="short sequence motif" description="'KMSKS' region" evidence="12">
    <location>
        <begin position="266"/>
        <end position="270"/>
    </location>
</feature>
<dbReference type="GO" id="GO:0004817">
    <property type="term" value="F:cysteine-tRNA ligase activity"/>
    <property type="evidence" value="ECO:0007669"/>
    <property type="project" value="UniProtKB-EC"/>
</dbReference>
<gene>
    <name evidence="12 14" type="primary">cysS</name>
    <name evidence="14" type="ORF">ACFSKX_16660</name>
</gene>
<keyword evidence="10 12" id="KW-0648">Protein biosynthesis</keyword>
<evidence type="ECO:0000256" key="1">
    <source>
        <dbReference type="ARBA" id="ARBA00004496"/>
    </source>
</evidence>
<dbReference type="InterPro" id="IPR014729">
    <property type="entry name" value="Rossmann-like_a/b/a_fold"/>
</dbReference>
<evidence type="ECO:0000256" key="7">
    <source>
        <dbReference type="ARBA" id="ARBA00022741"/>
    </source>
</evidence>
<comment type="cofactor">
    <cofactor evidence="12">
        <name>Zn(2+)</name>
        <dbReference type="ChEBI" id="CHEBI:29105"/>
    </cofactor>
    <text evidence="12">Binds 1 zinc ion per subunit.</text>
</comment>
<keyword evidence="4 12" id="KW-0963">Cytoplasm</keyword>
<name>A0ABW5EHH3_9GAMM</name>
<comment type="subunit">
    <text evidence="3 12">Monomer.</text>
</comment>
<feature type="binding site" evidence="12">
    <location>
        <position position="209"/>
    </location>
    <ligand>
        <name>Zn(2+)</name>
        <dbReference type="ChEBI" id="CHEBI:29105"/>
    </ligand>
</feature>
<keyword evidence="15" id="KW-1185">Reference proteome</keyword>
<comment type="similarity">
    <text evidence="2 12">Belongs to the class-I aminoacyl-tRNA synthetase family.</text>
</comment>
<reference evidence="15" key="1">
    <citation type="journal article" date="2019" name="Int. J. Syst. Evol. Microbiol.">
        <title>The Global Catalogue of Microorganisms (GCM) 10K type strain sequencing project: providing services to taxonomists for standard genome sequencing and annotation.</title>
        <authorList>
            <consortium name="The Broad Institute Genomics Platform"/>
            <consortium name="The Broad Institute Genome Sequencing Center for Infectious Disease"/>
            <person name="Wu L."/>
            <person name="Ma J."/>
        </authorList>
    </citation>
    <scope>NUCLEOTIDE SEQUENCE [LARGE SCALE GENOMIC DNA]</scope>
    <source>
        <strain evidence="15">KCTC 12848</strain>
    </source>
</reference>
<accession>A0ABW5EHH3</accession>
<keyword evidence="11 12" id="KW-0030">Aminoacyl-tRNA synthetase</keyword>
<dbReference type="EC" id="6.1.1.16" evidence="12"/>
<dbReference type="InterPro" id="IPR056411">
    <property type="entry name" value="CysS_C"/>
</dbReference>
<feature type="short sequence motif" description="'HIGH' region" evidence="12">
    <location>
        <begin position="31"/>
        <end position="41"/>
    </location>
</feature>
<sequence>MALQLYNTLSGKKEPFKPLVEDRVRMYVCGPTVYNRVHIGNARPAVVFDTLYRLLKRNYSDVIYARNITDIDDKIMKAARDQGEEIGALSARFSQAYFEDMAALHNLEPDIIPYATQHLPEMIALIERLIEKGHAYAAEGHVLFAVESMKGYGELSGRSLDDMLAGARVEVAPYKKYAGDFVLWKPSSDEEPGWDSPWGRGRPGWHLECSAMIQKHLGETIDIHGGGRDLTFPHHENERAQSCCANGTDFVRYWMHNGYVNIDGEKMSKSLGNFRMVNDLLGQYPGEVLRFALLSAHYRSELNFSADLLDQSQRTLDTLYGALRETESVAAAEADLGGSAFIAALEDDLNTPIAISELHQIARDLNKADAGDRPQLKATLLAAGEMLGILQQDPEAWFQRARGGDADEAISADEIEQLIAERAQSKKDKNFVRADAIREELKEKGVVLEDSREGTKWRRE</sequence>
<feature type="binding site" evidence="12">
    <location>
        <position position="234"/>
    </location>
    <ligand>
        <name>Zn(2+)</name>
        <dbReference type="ChEBI" id="CHEBI:29105"/>
    </ligand>
</feature>
<feature type="domain" description="Cysteinyl-tRNA synthetase class Ia DALR" evidence="13">
    <location>
        <begin position="340"/>
        <end position="398"/>
    </location>
</feature>
<evidence type="ECO:0000256" key="12">
    <source>
        <dbReference type="HAMAP-Rule" id="MF_00041"/>
    </source>
</evidence>
<dbReference type="CDD" id="cd00672">
    <property type="entry name" value="CysRS_core"/>
    <property type="match status" value="1"/>
</dbReference>
<dbReference type="InterPro" id="IPR015273">
    <property type="entry name" value="Cys-tRNA-synt_Ia_DALR"/>
</dbReference>
<evidence type="ECO:0000256" key="8">
    <source>
        <dbReference type="ARBA" id="ARBA00022833"/>
    </source>
</evidence>
<organism evidence="14 15">
    <name type="scientific">Microbulbifer halophilus</name>
    <dbReference type="NCBI Taxonomy" id="453963"/>
    <lineage>
        <taxon>Bacteria</taxon>
        <taxon>Pseudomonadati</taxon>
        <taxon>Pseudomonadota</taxon>
        <taxon>Gammaproteobacteria</taxon>
        <taxon>Cellvibrionales</taxon>
        <taxon>Microbulbiferaceae</taxon>
        <taxon>Microbulbifer</taxon>
    </lineage>
</organism>
<dbReference type="SUPFAM" id="SSF52374">
    <property type="entry name" value="Nucleotidylyl transferase"/>
    <property type="match status" value="1"/>
</dbReference>
<dbReference type="PANTHER" id="PTHR10890">
    <property type="entry name" value="CYSTEINYL-TRNA SYNTHETASE"/>
    <property type="match status" value="1"/>
</dbReference>
<feature type="binding site" evidence="12">
    <location>
        <position position="238"/>
    </location>
    <ligand>
        <name>Zn(2+)</name>
        <dbReference type="ChEBI" id="CHEBI:29105"/>
    </ligand>
</feature>
<dbReference type="InterPro" id="IPR009080">
    <property type="entry name" value="tRNAsynth_Ia_anticodon-bd"/>
</dbReference>
<dbReference type="NCBIfam" id="TIGR00435">
    <property type="entry name" value="cysS"/>
    <property type="match status" value="1"/>
</dbReference>
<keyword evidence="5 12" id="KW-0436">Ligase</keyword>
<dbReference type="Pfam" id="PF01406">
    <property type="entry name" value="tRNA-synt_1e"/>
    <property type="match status" value="1"/>
</dbReference>
<keyword evidence="8 12" id="KW-0862">Zinc</keyword>
<keyword evidence="6 12" id="KW-0479">Metal-binding</keyword>
<dbReference type="CDD" id="cd07963">
    <property type="entry name" value="Anticodon_Ia_Cys"/>
    <property type="match status" value="1"/>
</dbReference>
<evidence type="ECO:0000256" key="2">
    <source>
        <dbReference type="ARBA" id="ARBA00005594"/>
    </source>
</evidence>
<dbReference type="Proteomes" id="UP001597425">
    <property type="component" value="Unassembled WGS sequence"/>
</dbReference>
<dbReference type="Gene3D" id="3.40.50.620">
    <property type="entry name" value="HUPs"/>
    <property type="match status" value="1"/>
</dbReference>
<dbReference type="SUPFAM" id="SSF47323">
    <property type="entry name" value="Anticodon-binding domain of a subclass of class I aminoacyl-tRNA synthetases"/>
    <property type="match status" value="1"/>
</dbReference>
<evidence type="ECO:0000256" key="9">
    <source>
        <dbReference type="ARBA" id="ARBA00022840"/>
    </source>
</evidence>
<dbReference type="Gene3D" id="1.20.120.1910">
    <property type="entry name" value="Cysteine-tRNA ligase, C-terminal anti-codon recognition domain"/>
    <property type="match status" value="1"/>
</dbReference>
<evidence type="ECO:0000256" key="4">
    <source>
        <dbReference type="ARBA" id="ARBA00022490"/>
    </source>
</evidence>
<keyword evidence="7 12" id="KW-0547">Nucleotide-binding</keyword>
<comment type="subcellular location">
    <subcellularLocation>
        <location evidence="1 12">Cytoplasm</location>
    </subcellularLocation>
</comment>
<dbReference type="Pfam" id="PF09190">
    <property type="entry name" value="DALR_2"/>
    <property type="match status" value="1"/>
</dbReference>
<dbReference type="InterPro" id="IPR024909">
    <property type="entry name" value="Cys-tRNA/MSH_ligase"/>
</dbReference>
<dbReference type="RefSeq" id="WP_265722961.1">
    <property type="nucleotide sequence ID" value="NZ_JAPIVK010000032.1"/>
</dbReference>
<dbReference type="PANTHER" id="PTHR10890:SF3">
    <property type="entry name" value="CYSTEINE--TRNA LIGASE, CYTOPLASMIC"/>
    <property type="match status" value="1"/>
</dbReference>
<keyword evidence="9 12" id="KW-0067">ATP-binding</keyword>
<evidence type="ECO:0000256" key="10">
    <source>
        <dbReference type="ARBA" id="ARBA00022917"/>
    </source>
</evidence>
<dbReference type="InterPro" id="IPR015803">
    <property type="entry name" value="Cys-tRNA-ligase"/>
</dbReference>
<dbReference type="InterPro" id="IPR032678">
    <property type="entry name" value="tRNA-synt_1_cat_dom"/>
</dbReference>
<evidence type="ECO:0000256" key="6">
    <source>
        <dbReference type="ARBA" id="ARBA00022723"/>
    </source>
</evidence>
<evidence type="ECO:0000313" key="14">
    <source>
        <dbReference type="EMBL" id="MFD2312060.1"/>
    </source>
</evidence>
<dbReference type="HAMAP" id="MF_00041">
    <property type="entry name" value="Cys_tRNA_synth"/>
    <property type="match status" value="1"/>
</dbReference>